<evidence type="ECO:0000313" key="3">
    <source>
        <dbReference type="Proteomes" id="UP001272987"/>
    </source>
</evidence>
<dbReference type="Proteomes" id="UP001272987">
    <property type="component" value="Unassembled WGS sequence"/>
</dbReference>
<dbReference type="PROSITE" id="PS51257">
    <property type="entry name" value="PROKAR_LIPOPROTEIN"/>
    <property type="match status" value="1"/>
</dbReference>
<feature type="chain" id="PRO_5047415849" description="Lipoprotein" evidence="1">
    <location>
        <begin position="23"/>
        <end position="116"/>
    </location>
</feature>
<keyword evidence="1" id="KW-0732">Signal</keyword>
<reference evidence="2 3" key="1">
    <citation type="journal article" date="2023" name="Microb. Genom.">
        <title>Mesoterricola silvestris gen. nov., sp. nov., Mesoterricola sediminis sp. nov., Geothrix oryzae sp. nov., Geothrix edaphica sp. nov., Geothrix rubra sp. nov., and Geothrix limicola sp. nov., six novel members of Acidobacteriota isolated from soils.</title>
        <authorList>
            <person name="Weisberg A.J."/>
            <person name="Pearce E."/>
            <person name="Kramer C.G."/>
            <person name="Chang J.H."/>
            <person name="Clarke C.R."/>
        </authorList>
    </citation>
    <scope>NUCLEOTIDE SEQUENCE [LARGE SCALE GENOMIC DNA]</scope>
    <source>
        <strain evidence="2 3">NB05-1H</strain>
    </source>
</reference>
<gene>
    <name evidence="2" type="ORF">PV666_18530</name>
</gene>
<dbReference type="EMBL" id="JARAWP010000010">
    <property type="protein sequence ID" value="MDX3019874.1"/>
    <property type="molecule type" value="Genomic_DNA"/>
</dbReference>
<organism evidence="2 3">
    <name type="scientific">Streptomyces acidiscabies</name>
    <dbReference type="NCBI Taxonomy" id="42234"/>
    <lineage>
        <taxon>Bacteria</taxon>
        <taxon>Bacillati</taxon>
        <taxon>Actinomycetota</taxon>
        <taxon>Actinomycetes</taxon>
        <taxon>Kitasatosporales</taxon>
        <taxon>Streptomycetaceae</taxon>
        <taxon>Streptomyces</taxon>
    </lineage>
</organism>
<accession>A0ABU4LXZ7</accession>
<keyword evidence="3" id="KW-1185">Reference proteome</keyword>
<dbReference type="RefSeq" id="WP_319166463.1">
    <property type="nucleotide sequence ID" value="NZ_JARAWP010000010.1"/>
</dbReference>
<evidence type="ECO:0000256" key="1">
    <source>
        <dbReference type="SAM" id="SignalP"/>
    </source>
</evidence>
<evidence type="ECO:0000313" key="2">
    <source>
        <dbReference type="EMBL" id="MDX3019874.1"/>
    </source>
</evidence>
<proteinExistence type="predicted"/>
<feature type="signal peptide" evidence="1">
    <location>
        <begin position="1"/>
        <end position="22"/>
    </location>
</feature>
<comment type="caution">
    <text evidence="2">The sequence shown here is derived from an EMBL/GenBank/DDBJ whole genome shotgun (WGS) entry which is preliminary data.</text>
</comment>
<evidence type="ECO:0008006" key="4">
    <source>
        <dbReference type="Google" id="ProtNLM"/>
    </source>
</evidence>
<sequence length="116" mass="11989">MTRHLAAVALAALALTACSSSSDTTGDKPKAVDTTKLDDAGKLACGDFAKDYKAAVTKQARLDLANKVNKWAPTSKTDRIADSSKVLANGANGTDGSWKLAADTFAQACLDAGWKA</sequence>
<protein>
    <recommendedName>
        <fullName evidence="4">Lipoprotein</fullName>
    </recommendedName>
</protein>
<name>A0ABU4LXZ7_9ACTN</name>